<feature type="domain" description="GH18" evidence="5">
    <location>
        <begin position="28"/>
        <end position="400"/>
    </location>
</feature>
<dbReference type="EMBL" id="SUMF01000010">
    <property type="protein sequence ID" value="TJZ73358.1"/>
    <property type="molecule type" value="Genomic_DNA"/>
</dbReference>
<feature type="domain" description="HTH LytTR-type" evidence="4">
    <location>
        <begin position="727"/>
        <end position="777"/>
    </location>
</feature>
<dbReference type="InterPro" id="IPR017853">
    <property type="entry name" value="GH"/>
</dbReference>
<evidence type="ECO:0000259" key="4">
    <source>
        <dbReference type="PROSITE" id="PS50930"/>
    </source>
</evidence>
<dbReference type="Gene3D" id="3.10.50.10">
    <property type="match status" value="1"/>
</dbReference>
<dbReference type="GO" id="GO:0006032">
    <property type="term" value="P:chitin catabolic process"/>
    <property type="evidence" value="ECO:0007669"/>
    <property type="project" value="UniProtKB-KW"/>
</dbReference>
<organism evidence="6 7">
    <name type="scientific">Chitiniphilus eburneus</name>
    <dbReference type="NCBI Taxonomy" id="2571148"/>
    <lineage>
        <taxon>Bacteria</taxon>
        <taxon>Pseudomonadati</taxon>
        <taxon>Pseudomonadota</taxon>
        <taxon>Betaproteobacteria</taxon>
        <taxon>Neisseriales</taxon>
        <taxon>Chitinibacteraceae</taxon>
        <taxon>Chitiniphilus</taxon>
    </lineage>
</organism>
<keyword evidence="7" id="KW-1185">Reference proteome</keyword>
<dbReference type="GO" id="GO:0003677">
    <property type="term" value="F:DNA binding"/>
    <property type="evidence" value="ECO:0007669"/>
    <property type="project" value="InterPro"/>
</dbReference>
<evidence type="ECO:0000256" key="3">
    <source>
        <dbReference type="ARBA" id="ARBA00023024"/>
    </source>
</evidence>
<dbReference type="PROSITE" id="PS51910">
    <property type="entry name" value="GH18_2"/>
    <property type="match status" value="1"/>
</dbReference>
<dbReference type="InterPro" id="IPR011583">
    <property type="entry name" value="Chitinase_II/V-like_cat"/>
</dbReference>
<dbReference type="GO" id="GO:0008843">
    <property type="term" value="F:endochitinase activity"/>
    <property type="evidence" value="ECO:0007669"/>
    <property type="project" value="UniProtKB-EC"/>
</dbReference>
<evidence type="ECO:0000259" key="5">
    <source>
        <dbReference type="PROSITE" id="PS51910"/>
    </source>
</evidence>
<keyword evidence="3" id="KW-0146">Chitin degradation</keyword>
<dbReference type="AlphaFoldDB" id="A0A4V5MSN9"/>
<evidence type="ECO:0000313" key="7">
    <source>
        <dbReference type="Proteomes" id="UP000310016"/>
    </source>
</evidence>
<comment type="caution">
    <text evidence="6">The sequence shown here is derived from an EMBL/GenBank/DDBJ whole genome shotgun (WGS) entry which is preliminary data.</text>
</comment>
<dbReference type="GO" id="GO:0008061">
    <property type="term" value="F:chitin binding"/>
    <property type="evidence" value="ECO:0007669"/>
    <property type="project" value="InterPro"/>
</dbReference>
<keyword evidence="3" id="KW-0624">Polysaccharide degradation</keyword>
<dbReference type="SMART" id="SM00636">
    <property type="entry name" value="Glyco_18"/>
    <property type="match status" value="1"/>
</dbReference>
<keyword evidence="3" id="KW-0119">Carbohydrate metabolism</keyword>
<dbReference type="PANTHER" id="PTHR11177">
    <property type="entry name" value="CHITINASE"/>
    <property type="match status" value="1"/>
</dbReference>
<proteinExistence type="predicted"/>
<reference evidence="6 7" key="1">
    <citation type="submission" date="2019-04" db="EMBL/GenBank/DDBJ databases">
        <title>Chitiniphilus eburnea sp. nov., a novel chitinolytic bacterium isolated from aquaculture sludge.</title>
        <authorList>
            <person name="Sheng M."/>
        </authorList>
    </citation>
    <scope>NUCLEOTIDE SEQUENCE [LARGE SCALE GENOMIC DNA]</scope>
    <source>
        <strain evidence="6 7">HX-2-15</strain>
    </source>
</reference>
<dbReference type="SUPFAM" id="SSF54556">
    <property type="entry name" value="Chitinase insertion domain"/>
    <property type="match status" value="1"/>
</dbReference>
<dbReference type="Pfam" id="PF00704">
    <property type="entry name" value="Glyco_hydro_18"/>
    <property type="match status" value="1"/>
</dbReference>
<evidence type="ECO:0000256" key="1">
    <source>
        <dbReference type="ARBA" id="ARBA00000822"/>
    </source>
</evidence>
<name>A0A4V5MSN9_9NEIS</name>
<evidence type="ECO:0000256" key="2">
    <source>
        <dbReference type="ARBA" id="ARBA00012729"/>
    </source>
</evidence>
<evidence type="ECO:0000313" key="6">
    <source>
        <dbReference type="EMBL" id="TJZ73358.1"/>
    </source>
</evidence>
<dbReference type="GO" id="GO:0005975">
    <property type="term" value="P:carbohydrate metabolic process"/>
    <property type="evidence" value="ECO:0007669"/>
    <property type="project" value="InterPro"/>
</dbReference>
<dbReference type="PROSITE" id="PS50930">
    <property type="entry name" value="HTH_LYTTR"/>
    <property type="match status" value="1"/>
</dbReference>
<dbReference type="EC" id="3.2.1.14" evidence="2"/>
<dbReference type="OrthoDB" id="8573752at2"/>
<dbReference type="Gene3D" id="3.20.20.80">
    <property type="entry name" value="Glycosidases"/>
    <property type="match status" value="1"/>
</dbReference>
<dbReference type="PANTHER" id="PTHR11177:SF317">
    <property type="entry name" value="CHITINASE 12-RELATED"/>
    <property type="match status" value="1"/>
</dbReference>
<dbReference type="SMART" id="SM00850">
    <property type="entry name" value="LytTR"/>
    <property type="match status" value="1"/>
</dbReference>
<gene>
    <name evidence="6" type="ORF">FAZ21_10890</name>
</gene>
<dbReference type="InterPro" id="IPR029070">
    <property type="entry name" value="Chitinase_insertion_sf"/>
</dbReference>
<sequence>MERMGYRRWLAIATLGWLLAGPALATAPVVAGYFASWATYHRPAPFERIAFGRLTHLIYAHAAPTADGGVVAADFVADLNHAYPAENGLPAARGNYARLRQVRAQYPGLHTLISIGGWDRSKDFPTIAADPVLRLRFAEQVLAFMAQHGFDGAVIDWRYPVVGGAPDLHAGPEDAAHLLALLQTLRAAFDAQRPARHYTLAFTLGGKQEQSQALDLPALAALADFAVVLAYDYTGTWHRTTGHNAPLRGPDGGVATIIAALAARGVPGDRLVLGIDNQGNAWTGVPPANHGLGQPSSGALLGSWDDENSGATGLLDHDEVQTLALDPAYARHWDDTARADSLYHAGKRLFVTYESPRALREKLALADGHGYRGVALWELSGEVAGEASLLRQLHQHYYPVAGRWQSLLDAWRVRPAWADPLAGAVGALLLALLVTLGWRHWREHRRQALVVRRQAGQVWLLLPLLRTLRDAALVEQVDPLRSPGWVALREQSARLEAHLAVVAPLLPRAPGPVIDVTPQCDPLPGQVACPADEPPSPAPAVTEAPTLAGRLAELNTLLAALGEHKSAERMLEVMMQFLAGRSEVAGVALMQDGAPVRQAGDAPCDAEGVLAPGVHFSDDRRRAWLNADDGSDYQLTLAFHAPADAEDEALLCHLAQQITLVRQHLTELTRQPHVLSELYEIASRRDKLLFIRADKGYSGIHTADGGMPLYVTLRLRAIRLYFTEEVLLQVHRSYLVNPRRVVRANHVGKGQYELLVGRTAVPVRRQYLARLRELYPQWFAAGGN</sequence>
<dbReference type="InterPro" id="IPR001223">
    <property type="entry name" value="Glyco_hydro18_cat"/>
</dbReference>
<protein>
    <recommendedName>
        <fullName evidence="2">chitinase</fullName>
        <ecNumber evidence="2">3.2.1.14</ecNumber>
    </recommendedName>
</protein>
<dbReference type="Proteomes" id="UP000310016">
    <property type="component" value="Unassembled WGS sequence"/>
</dbReference>
<dbReference type="InterPro" id="IPR007492">
    <property type="entry name" value="LytTR_DNA-bd_dom"/>
</dbReference>
<dbReference type="Gene3D" id="2.40.50.1020">
    <property type="entry name" value="LytTr DNA-binding domain"/>
    <property type="match status" value="1"/>
</dbReference>
<comment type="catalytic activity">
    <reaction evidence="1">
        <text>Random endo-hydrolysis of N-acetyl-beta-D-glucosaminide (1-&gt;4)-beta-linkages in chitin and chitodextrins.</text>
        <dbReference type="EC" id="3.2.1.14"/>
    </reaction>
</comment>
<dbReference type="SUPFAM" id="SSF51445">
    <property type="entry name" value="(Trans)glycosidases"/>
    <property type="match status" value="1"/>
</dbReference>
<accession>A0A4V5MSN9</accession>
<dbReference type="InterPro" id="IPR050314">
    <property type="entry name" value="Glycosyl_Hydrlase_18"/>
</dbReference>
<dbReference type="Pfam" id="PF04397">
    <property type="entry name" value="LytTR"/>
    <property type="match status" value="1"/>
</dbReference>